<accession>A0AAV4C2G9</accession>
<keyword evidence="3" id="KW-1185">Reference proteome</keyword>
<feature type="region of interest" description="Disordered" evidence="1">
    <location>
        <begin position="1"/>
        <end position="39"/>
    </location>
</feature>
<dbReference type="EMBL" id="BLXT01005858">
    <property type="protein sequence ID" value="GFO26719.1"/>
    <property type="molecule type" value="Genomic_DNA"/>
</dbReference>
<protein>
    <submittedName>
        <fullName evidence="2">Uncharacterized protein</fullName>
    </submittedName>
</protein>
<proteinExistence type="predicted"/>
<gene>
    <name evidence="2" type="ORF">PoB_005322400</name>
</gene>
<feature type="region of interest" description="Disordered" evidence="1">
    <location>
        <begin position="104"/>
        <end position="130"/>
    </location>
</feature>
<evidence type="ECO:0000313" key="3">
    <source>
        <dbReference type="Proteomes" id="UP000735302"/>
    </source>
</evidence>
<comment type="caution">
    <text evidence="2">The sequence shown here is derived from an EMBL/GenBank/DDBJ whole genome shotgun (WGS) entry which is preliminary data.</text>
</comment>
<dbReference type="AlphaFoldDB" id="A0AAV4C2G9"/>
<feature type="compositionally biased region" description="Acidic residues" evidence="1">
    <location>
        <begin position="7"/>
        <end position="25"/>
    </location>
</feature>
<evidence type="ECO:0000313" key="2">
    <source>
        <dbReference type="EMBL" id="GFO26719.1"/>
    </source>
</evidence>
<organism evidence="2 3">
    <name type="scientific">Plakobranchus ocellatus</name>
    <dbReference type="NCBI Taxonomy" id="259542"/>
    <lineage>
        <taxon>Eukaryota</taxon>
        <taxon>Metazoa</taxon>
        <taxon>Spiralia</taxon>
        <taxon>Lophotrochozoa</taxon>
        <taxon>Mollusca</taxon>
        <taxon>Gastropoda</taxon>
        <taxon>Heterobranchia</taxon>
        <taxon>Euthyneura</taxon>
        <taxon>Panpulmonata</taxon>
        <taxon>Sacoglossa</taxon>
        <taxon>Placobranchoidea</taxon>
        <taxon>Plakobranchidae</taxon>
        <taxon>Plakobranchus</taxon>
    </lineage>
</organism>
<name>A0AAV4C2G9_9GAST</name>
<dbReference type="Proteomes" id="UP000735302">
    <property type="component" value="Unassembled WGS sequence"/>
</dbReference>
<evidence type="ECO:0000256" key="1">
    <source>
        <dbReference type="SAM" id="MobiDB-lite"/>
    </source>
</evidence>
<reference evidence="2 3" key="1">
    <citation type="journal article" date="2021" name="Elife">
        <title>Chloroplast acquisition without the gene transfer in kleptoplastic sea slugs, Plakobranchus ocellatus.</title>
        <authorList>
            <person name="Maeda T."/>
            <person name="Takahashi S."/>
            <person name="Yoshida T."/>
            <person name="Shimamura S."/>
            <person name="Takaki Y."/>
            <person name="Nagai Y."/>
            <person name="Toyoda A."/>
            <person name="Suzuki Y."/>
            <person name="Arimoto A."/>
            <person name="Ishii H."/>
            <person name="Satoh N."/>
            <person name="Nishiyama T."/>
            <person name="Hasebe M."/>
            <person name="Maruyama T."/>
            <person name="Minagawa J."/>
            <person name="Obokata J."/>
            <person name="Shigenobu S."/>
        </authorList>
    </citation>
    <scope>NUCLEOTIDE SEQUENCE [LARGE SCALE GENOMIC DNA]</scope>
</reference>
<sequence>MTYHVDDGDDDDDGDGDDDDDDDNGDPPPSQGVGGAARTHSAYRELNLLVSIWLSAVGRANLRRAVPRGFRLSFCATPLPRLCKETAPLHKIAAWWHSKLEASDRECDKPRWQHPFDPVPAAVESRPGPN</sequence>